<dbReference type="Gene3D" id="1.10.3720.10">
    <property type="entry name" value="MetI-like"/>
    <property type="match status" value="1"/>
</dbReference>
<evidence type="ECO:0000256" key="6">
    <source>
        <dbReference type="ARBA" id="ARBA00022692"/>
    </source>
</evidence>
<keyword evidence="3 10" id="KW-0813">Transport</keyword>
<feature type="domain" description="ABC transmembrane type-1" evidence="11">
    <location>
        <begin position="18"/>
        <end position="215"/>
    </location>
</feature>
<evidence type="ECO:0000256" key="4">
    <source>
        <dbReference type="ARBA" id="ARBA00022475"/>
    </source>
</evidence>
<dbReference type="Proteomes" id="UP001589758">
    <property type="component" value="Unassembled WGS sequence"/>
</dbReference>
<keyword evidence="4" id="KW-1003">Cell membrane</keyword>
<dbReference type="InterPro" id="IPR035906">
    <property type="entry name" value="MetI-like_sf"/>
</dbReference>
<evidence type="ECO:0000256" key="1">
    <source>
        <dbReference type="ARBA" id="ARBA00004429"/>
    </source>
</evidence>
<keyword evidence="8 10" id="KW-1133">Transmembrane helix</keyword>
<feature type="transmembrane region" description="Helical" evidence="10">
    <location>
        <begin position="196"/>
        <end position="215"/>
    </location>
</feature>
<organism evidence="12 13">
    <name type="scientific">Thorsellia kenyensis</name>
    <dbReference type="NCBI Taxonomy" id="1549888"/>
    <lineage>
        <taxon>Bacteria</taxon>
        <taxon>Pseudomonadati</taxon>
        <taxon>Pseudomonadota</taxon>
        <taxon>Gammaproteobacteria</taxon>
        <taxon>Enterobacterales</taxon>
        <taxon>Thorselliaceae</taxon>
        <taxon>Thorsellia</taxon>
    </lineage>
</organism>
<evidence type="ECO:0000256" key="2">
    <source>
        <dbReference type="ARBA" id="ARBA00010072"/>
    </source>
</evidence>
<evidence type="ECO:0000256" key="3">
    <source>
        <dbReference type="ARBA" id="ARBA00022448"/>
    </source>
</evidence>
<evidence type="ECO:0000256" key="7">
    <source>
        <dbReference type="ARBA" id="ARBA00022970"/>
    </source>
</evidence>
<keyword evidence="13" id="KW-1185">Reference proteome</keyword>
<keyword evidence="9 10" id="KW-0472">Membrane</keyword>
<feature type="transmembrane region" description="Helical" evidence="10">
    <location>
        <begin position="54"/>
        <end position="75"/>
    </location>
</feature>
<dbReference type="InterPro" id="IPR010065">
    <property type="entry name" value="AA_ABC_transptr_permease_3TM"/>
</dbReference>
<reference evidence="12 13" key="1">
    <citation type="submission" date="2024-09" db="EMBL/GenBank/DDBJ databases">
        <authorList>
            <person name="Sun Q."/>
            <person name="Mori K."/>
        </authorList>
    </citation>
    <scope>NUCLEOTIDE SEQUENCE [LARGE SCALE GENOMIC DNA]</scope>
    <source>
        <strain evidence="12 13">CCM 8545</strain>
    </source>
</reference>
<dbReference type="PANTHER" id="PTHR30614:SF0">
    <property type="entry name" value="L-CYSTINE TRANSPORT SYSTEM PERMEASE PROTEIN TCYL"/>
    <property type="match status" value="1"/>
</dbReference>
<feature type="transmembrane region" description="Helical" evidence="10">
    <location>
        <begin position="95"/>
        <end position="112"/>
    </location>
</feature>
<dbReference type="InterPro" id="IPR000515">
    <property type="entry name" value="MetI-like"/>
</dbReference>
<evidence type="ECO:0000256" key="9">
    <source>
        <dbReference type="ARBA" id="ARBA00023136"/>
    </source>
</evidence>
<evidence type="ECO:0000256" key="8">
    <source>
        <dbReference type="ARBA" id="ARBA00022989"/>
    </source>
</evidence>
<sequence length="226" mass="25214">MFDTSYFFSSFSFIIIGIPLTLSIALIAFLMGGLIGFVIAIIRINQFKYFHGLCIAYVSFIRGTPLVIQLFLIYYGLPILLKLAGFGNLISEIHPIYFVYFTFSINAGAYLSETLRSAILSVHKGQNEAAYVIGLSKTQTMLSVILPQAMRVALPNLGNQFIVLLKETSLAFLVSVPEIMGQAKILAGRTSQFFEVYIAAAILYWCLCLLIERILRYGEKKLSAHI</sequence>
<proteinExistence type="inferred from homology"/>
<keyword evidence="5" id="KW-0997">Cell inner membrane</keyword>
<comment type="subcellular location">
    <subcellularLocation>
        <location evidence="1">Cell inner membrane</location>
        <topology evidence="1">Multi-pass membrane protein</topology>
    </subcellularLocation>
    <subcellularLocation>
        <location evidence="10">Cell membrane</location>
        <topology evidence="10">Multi-pass membrane protein</topology>
    </subcellularLocation>
</comment>
<dbReference type="PANTHER" id="PTHR30614">
    <property type="entry name" value="MEMBRANE COMPONENT OF AMINO ACID ABC TRANSPORTER"/>
    <property type="match status" value="1"/>
</dbReference>
<comment type="caution">
    <text evidence="12">The sequence shown here is derived from an EMBL/GenBank/DDBJ whole genome shotgun (WGS) entry which is preliminary data.</text>
</comment>
<feature type="transmembrane region" description="Helical" evidence="10">
    <location>
        <begin position="12"/>
        <end position="42"/>
    </location>
</feature>
<evidence type="ECO:0000259" key="11">
    <source>
        <dbReference type="PROSITE" id="PS50928"/>
    </source>
</evidence>
<evidence type="ECO:0000256" key="5">
    <source>
        <dbReference type="ARBA" id="ARBA00022519"/>
    </source>
</evidence>
<dbReference type="CDD" id="cd06261">
    <property type="entry name" value="TM_PBP2"/>
    <property type="match status" value="1"/>
</dbReference>
<evidence type="ECO:0000256" key="10">
    <source>
        <dbReference type="RuleBase" id="RU363032"/>
    </source>
</evidence>
<protein>
    <submittedName>
        <fullName evidence="12">Amino acid ABC transporter permease</fullName>
    </submittedName>
</protein>
<keyword evidence="6 10" id="KW-0812">Transmembrane</keyword>
<dbReference type="PROSITE" id="PS50928">
    <property type="entry name" value="ABC_TM1"/>
    <property type="match status" value="1"/>
</dbReference>
<dbReference type="Pfam" id="PF00528">
    <property type="entry name" value="BPD_transp_1"/>
    <property type="match status" value="1"/>
</dbReference>
<dbReference type="EMBL" id="JBHLXE010000092">
    <property type="protein sequence ID" value="MFC0180124.1"/>
    <property type="molecule type" value="Genomic_DNA"/>
</dbReference>
<dbReference type="InterPro" id="IPR043429">
    <property type="entry name" value="ArtM/GltK/GlnP/TcyL/YhdX-like"/>
</dbReference>
<dbReference type="RefSeq" id="WP_385877240.1">
    <property type="nucleotide sequence ID" value="NZ_JBHLXE010000092.1"/>
</dbReference>
<comment type="similarity">
    <text evidence="2">Belongs to the binding-protein-dependent transport system permease family. HisMQ subfamily.</text>
</comment>
<evidence type="ECO:0000313" key="13">
    <source>
        <dbReference type="Proteomes" id="UP001589758"/>
    </source>
</evidence>
<name>A0ABV6CAW5_9GAMM</name>
<dbReference type="SUPFAM" id="SSF161098">
    <property type="entry name" value="MetI-like"/>
    <property type="match status" value="1"/>
</dbReference>
<accession>A0ABV6CAW5</accession>
<evidence type="ECO:0000313" key="12">
    <source>
        <dbReference type="EMBL" id="MFC0180124.1"/>
    </source>
</evidence>
<keyword evidence="7" id="KW-0029">Amino-acid transport</keyword>
<dbReference type="NCBIfam" id="TIGR01726">
    <property type="entry name" value="HEQRo_perm_3TM"/>
    <property type="match status" value="1"/>
</dbReference>
<gene>
    <name evidence="12" type="ORF">ACFFIT_08530</name>
</gene>